<accession>A0AAW4UVB3</accession>
<sequence length="220" mass="25869">MKSYGYHRTSTREQHLDTGINWFKYVYFYDNRNYRNNRNYVRKNVCNERKNYKCFCKGKINLMNRNERMHLPMGNIDTSVAGVEKCSAVDEALSLFYLYIQVAYSSKEVELICNELKAIARREDFMCNKFDSTKCTYTQVQDALSKINEKQSIRKSKGVYYTPNDVVRFILTNSIKASFGKFTVSNISDMSQNNISYCSFCCNKTVFEIKTRYLIQFNVA</sequence>
<organism evidence="1 2">
    <name type="scientific">Agathobacter rectalis</name>
    <dbReference type="NCBI Taxonomy" id="39491"/>
    <lineage>
        <taxon>Bacteria</taxon>
        <taxon>Bacillati</taxon>
        <taxon>Bacillota</taxon>
        <taxon>Clostridia</taxon>
        <taxon>Lachnospirales</taxon>
        <taxon>Lachnospiraceae</taxon>
        <taxon>Agathobacter</taxon>
    </lineage>
</organism>
<dbReference type="EMBL" id="JAJCJQ010000015">
    <property type="protein sequence ID" value="MCB6961263.1"/>
    <property type="molecule type" value="Genomic_DNA"/>
</dbReference>
<dbReference type="RefSeq" id="WP_306783197.1">
    <property type="nucleotide sequence ID" value="NZ_JAJCJQ010000015.1"/>
</dbReference>
<evidence type="ECO:0000313" key="2">
    <source>
        <dbReference type="Proteomes" id="UP001197741"/>
    </source>
</evidence>
<comment type="caution">
    <text evidence="1">The sequence shown here is derived from an EMBL/GenBank/DDBJ whole genome shotgun (WGS) entry which is preliminary data.</text>
</comment>
<gene>
    <name evidence="1" type="ORF">LIZ82_10255</name>
</gene>
<protein>
    <submittedName>
        <fullName evidence="1">Uncharacterized protein</fullName>
    </submittedName>
</protein>
<evidence type="ECO:0000313" key="1">
    <source>
        <dbReference type="EMBL" id="MCB6961263.1"/>
    </source>
</evidence>
<name>A0AAW4UVB3_9FIRM</name>
<reference evidence="1" key="1">
    <citation type="submission" date="2021-10" db="EMBL/GenBank/DDBJ databases">
        <title>Collection of gut derived symbiotic bacterial strains cultured from healthy donors.</title>
        <authorList>
            <person name="Lin H."/>
            <person name="Littmann E."/>
            <person name="Kohout C."/>
            <person name="Pamer E.G."/>
        </authorList>
    </citation>
    <scope>NUCLEOTIDE SEQUENCE</scope>
    <source>
        <strain evidence="1">DFI.7.28A</strain>
    </source>
</reference>
<proteinExistence type="predicted"/>
<dbReference type="AlphaFoldDB" id="A0AAW4UVB3"/>
<dbReference type="Proteomes" id="UP001197741">
    <property type="component" value="Unassembled WGS sequence"/>
</dbReference>